<evidence type="ECO:0000256" key="5">
    <source>
        <dbReference type="SAM" id="Phobius"/>
    </source>
</evidence>
<evidence type="ECO:0000256" key="3">
    <source>
        <dbReference type="ARBA" id="ARBA00022989"/>
    </source>
</evidence>
<evidence type="ECO:0000313" key="8">
    <source>
        <dbReference type="Proteomes" id="UP001158066"/>
    </source>
</evidence>
<name>A0AA45WW67_9CLOT</name>
<dbReference type="Proteomes" id="UP001158066">
    <property type="component" value="Unassembled WGS sequence"/>
</dbReference>
<comment type="caution">
    <text evidence="7">The sequence shown here is derived from an EMBL/GenBank/DDBJ whole genome shotgun (WGS) entry which is preliminary data.</text>
</comment>
<dbReference type="PANTHER" id="PTHR37422">
    <property type="entry name" value="TEICHURONIC ACID BIOSYNTHESIS PROTEIN TUAE"/>
    <property type="match status" value="1"/>
</dbReference>
<feature type="transmembrane region" description="Helical" evidence="5">
    <location>
        <begin position="602"/>
        <end position="621"/>
    </location>
</feature>
<feature type="transmembrane region" description="Helical" evidence="5">
    <location>
        <begin position="641"/>
        <end position="660"/>
    </location>
</feature>
<sequence>MSKKMKSTQFPLNKSNTAAGEAAVLPLQSFFAFFMGILLTFMVLSRGAFFPEDKILFSLIFLLLGVVVFALTSLFRHRVWWDSIHGFSPLLLLAAYWVPVITFQWVVLWEALTMILYYVVAVVVFILVRNLNRNNRYTEMLLNLMLVAGIIVATTALMGAAQLWDYPDLVMSNRLAGIFQYPNTLAAWMMTLYFVSNGLMLEASQKWKKVAYGSIGFFMLFVFVFTYSRAAWLLFPLIALFFLIILPGKNRIMMLLTYIISGVPLLVALMPFYRATTGSEAGGFSVFAIILAATAAFGLLLAGLLRLSNRMEDFLQSQQHTHLKKVLFIAMGAVLLGAAVLLMVALQATEPLVFDNMDLEEPRNQTLTRTLSDMQPLTAYELHLQLETQGGNEEQWPWLVEVISENAGRDSTRILQHVGVKEVSGEIMIPFETLEDTTALRIVFRNQFENTAVTFHEATVIHPEADLFYSIPLQYRVLPEGLVQRLENIGREENSADTRLTYYRDSMTILRSHPVGAGGGAWDALYREYQSQPYYSRQVHNFFLQTAVEAGYLGLILLASMVGLIIWGLYQSFRAGHLLQTSLHVAVLSLLGHSFLDFNFSYLATFLFYWMLLALLQPPLWPSSWNKKVSPRVSSSDLPGWAASLVLIPVLVLAMTAWGASRSHENAVLYGQTGEAQLAYDTFEQAASLDRLRPEYRLDLTSNLLQLYSTTGDQVMLTVANHHWQQGMRYAPRHRELIMAGVDLKIYQGEFQEAGELIQQRITEAPLDRTGYEEVSAAYLNLVKFMSGNSTQDASPVEPALAETAQEGLQLLHIQQQANQQAKVPLAITSVFKNNLMYLRAWQEFAAGNLPFALNPSENPLYVSFLDLEYATGAEQAWRAWGREDAQLTTTLTDEGLLTINTGTDLGLAHTPNIPLQSKTTYQVWVDFAQISLEAPLQIHVIATDSEGGATQHTHILTQEETKNLAATFTFTIIGDIDPVNDQYIRFDHPGRSPESDANHDPGSFTIRGVVVQQTTNI</sequence>
<feature type="transmembrane region" description="Helical" evidence="5">
    <location>
        <begin position="326"/>
        <end position="346"/>
    </location>
</feature>
<dbReference type="GO" id="GO:0016874">
    <property type="term" value="F:ligase activity"/>
    <property type="evidence" value="ECO:0007669"/>
    <property type="project" value="UniProtKB-KW"/>
</dbReference>
<evidence type="ECO:0000256" key="2">
    <source>
        <dbReference type="ARBA" id="ARBA00022692"/>
    </source>
</evidence>
<evidence type="ECO:0000256" key="4">
    <source>
        <dbReference type="ARBA" id="ARBA00023136"/>
    </source>
</evidence>
<feature type="transmembrane region" description="Helical" evidence="5">
    <location>
        <begin position="87"/>
        <end position="105"/>
    </location>
</feature>
<dbReference type="EMBL" id="FXUF01000006">
    <property type="protein sequence ID" value="SMP56653.1"/>
    <property type="molecule type" value="Genomic_DNA"/>
</dbReference>
<dbReference type="InterPro" id="IPR051533">
    <property type="entry name" value="WaaL-like"/>
</dbReference>
<proteinExistence type="predicted"/>
<gene>
    <name evidence="7" type="ORF">SAMN06296020_10697</name>
</gene>
<feature type="transmembrane region" description="Helical" evidence="5">
    <location>
        <begin position="21"/>
        <end position="43"/>
    </location>
</feature>
<feature type="transmembrane region" description="Helical" evidence="5">
    <location>
        <begin position="111"/>
        <end position="128"/>
    </location>
</feature>
<feature type="transmembrane region" description="Helical" evidence="5">
    <location>
        <begin position="232"/>
        <end position="248"/>
    </location>
</feature>
<keyword evidence="3 5" id="KW-1133">Transmembrane helix</keyword>
<feature type="domain" description="O-antigen ligase-related" evidence="6">
    <location>
        <begin position="486"/>
        <end position="558"/>
    </location>
</feature>
<evidence type="ECO:0000259" key="6">
    <source>
        <dbReference type="Pfam" id="PF04932"/>
    </source>
</evidence>
<feature type="transmembrane region" description="Helical" evidence="5">
    <location>
        <begin position="550"/>
        <end position="570"/>
    </location>
</feature>
<feature type="transmembrane region" description="Helical" evidence="5">
    <location>
        <begin position="255"/>
        <end position="273"/>
    </location>
</feature>
<comment type="subcellular location">
    <subcellularLocation>
        <location evidence="1">Membrane</location>
        <topology evidence="1">Multi-pass membrane protein</topology>
    </subcellularLocation>
</comment>
<organism evidence="7 8">
    <name type="scientific">Anoxynatronum buryatiense</name>
    <dbReference type="NCBI Taxonomy" id="489973"/>
    <lineage>
        <taxon>Bacteria</taxon>
        <taxon>Bacillati</taxon>
        <taxon>Bacillota</taxon>
        <taxon>Clostridia</taxon>
        <taxon>Eubacteriales</taxon>
        <taxon>Clostridiaceae</taxon>
        <taxon>Anoxynatronum</taxon>
    </lineage>
</organism>
<keyword evidence="7" id="KW-0436">Ligase</keyword>
<feature type="transmembrane region" description="Helical" evidence="5">
    <location>
        <begin position="140"/>
        <end position="164"/>
    </location>
</feature>
<accession>A0AA45WW67</accession>
<dbReference type="GO" id="GO:0016020">
    <property type="term" value="C:membrane"/>
    <property type="evidence" value="ECO:0007669"/>
    <property type="project" value="UniProtKB-SubCell"/>
</dbReference>
<dbReference type="Pfam" id="PF04932">
    <property type="entry name" value="Wzy_C"/>
    <property type="match status" value="1"/>
</dbReference>
<keyword evidence="8" id="KW-1185">Reference proteome</keyword>
<dbReference type="PANTHER" id="PTHR37422:SF23">
    <property type="entry name" value="TEICHURONIC ACID BIOSYNTHESIS PROTEIN TUAE"/>
    <property type="match status" value="1"/>
</dbReference>
<evidence type="ECO:0000313" key="7">
    <source>
        <dbReference type="EMBL" id="SMP56653.1"/>
    </source>
</evidence>
<evidence type="ECO:0000256" key="1">
    <source>
        <dbReference type="ARBA" id="ARBA00004141"/>
    </source>
</evidence>
<feature type="transmembrane region" description="Helical" evidence="5">
    <location>
        <begin position="285"/>
        <end position="305"/>
    </location>
</feature>
<feature type="transmembrane region" description="Helical" evidence="5">
    <location>
        <begin position="55"/>
        <end position="75"/>
    </location>
</feature>
<feature type="transmembrane region" description="Helical" evidence="5">
    <location>
        <begin position="577"/>
        <end position="596"/>
    </location>
</feature>
<keyword evidence="4 5" id="KW-0472">Membrane</keyword>
<protein>
    <submittedName>
        <fullName evidence="7">O-Antigen ligase</fullName>
    </submittedName>
</protein>
<feature type="transmembrane region" description="Helical" evidence="5">
    <location>
        <begin position="184"/>
        <end position="203"/>
    </location>
</feature>
<feature type="transmembrane region" description="Helical" evidence="5">
    <location>
        <begin position="210"/>
        <end position="226"/>
    </location>
</feature>
<reference evidence="7" key="1">
    <citation type="submission" date="2017-05" db="EMBL/GenBank/DDBJ databases">
        <authorList>
            <person name="Varghese N."/>
            <person name="Submissions S."/>
        </authorList>
    </citation>
    <scope>NUCLEOTIDE SEQUENCE</scope>
    <source>
        <strain evidence="7">Su22</strain>
    </source>
</reference>
<dbReference type="RefSeq" id="WP_283409266.1">
    <property type="nucleotide sequence ID" value="NZ_FXUF01000006.1"/>
</dbReference>
<keyword evidence="2 5" id="KW-0812">Transmembrane</keyword>
<dbReference type="InterPro" id="IPR007016">
    <property type="entry name" value="O-antigen_ligase-rel_domated"/>
</dbReference>
<dbReference type="AlphaFoldDB" id="A0AA45WW67"/>